<dbReference type="Proteomes" id="UP000541426">
    <property type="component" value="Unassembled WGS sequence"/>
</dbReference>
<dbReference type="PROSITE" id="PS51318">
    <property type="entry name" value="TAT"/>
    <property type="match status" value="1"/>
</dbReference>
<dbReference type="AlphaFoldDB" id="A0A7W6GTM3"/>
<organism evidence="3 4">
    <name type="scientific">Sagittula marina</name>
    <dbReference type="NCBI Taxonomy" id="943940"/>
    <lineage>
        <taxon>Bacteria</taxon>
        <taxon>Pseudomonadati</taxon>
        <taxon>Pseudomonadota</taxon>
        <taxon>Alphaproteobacteria</taxon>
        <taxon>Rhodobacterales</taxon>
        <taxon>Roseobacteraceae</taxon>
        <taxon>Sagittula</taxon>
    </lineage>
</organism>
<sequence length="325" mass="34646">MTTYSRRNLIIAAALSGASAFMPFAAFAQSGDPITLVVPYGGGGLIDGLVREIGGMMSDDLGQPVIIENKPGSNGIIGATYAANAKPDGLTYFIGATGPLSLNVMLRDGLTYDLDSFTPVGTMMSGPLTVTIPASIEANNLEELKAYADELGQPLRYATLGPGSVTHLFGKVLQDKLGIDLIDVAYPDNPSAVVDLIGGLNDLNFSTPISLVKYENAGDVKMLAISSPERHEKFPDLPTTTELGYPDLVSSFWFGMLAPAGTPEEDIQRVSTALQNAMQDPDLQTKMSNVGMTPQVGGRDAMQAQLDWDKDFWGTVIKENDIHLQ</sequence>
<protein>
    <submittedName>
        <fullName evidence="3">Tripartite-type tricarboxylate transporter receptor subunit TctC</fullName>
    </submittedName>
</protein>
<evidence type="ECO:0000256" key="1">
    <source>
        <dbReference type="ARBA" id="ARBA00006987"/>
    </source>
</evidence>
<name>A0A7W6GTM3_9RHOB</name>
<feature type="signal peptide" evidence="2">
    <location>
        <begin position="1"/>
        <end position="28"/>
    </location>
</feature>
<dbReference type="EMBL" id="JACIEJ010000003">
    <property type="protein sequence ID" value="MBB3985369.1"/>
    <property type="molecule type" value="Genomic_DNA"/>
</dbReference>
<dbReference type="Gene3D" id="3.40.190.10">
    <property type="entry name" value="Periplasmic binding protein-like II"/>
    <property type="match status" value="1"/>
</dbReference>
<dbReference type="PANTHER" id="PTHR42928">
    <property type="entry name" value="TRICARBOXYLATE-BINDING PROTEIN"/>
    <property type="match status" value="1"/>
</dbReference>
<reference evidence="3 4" key="1">
    <citation type="submission" date="2020-08" db="EMBL/GenBank/DDBJ databases">
        <title>Genomic Encyclopedia of Type Strains, Phase IV (KMG-IV): sequencing the most valuable type-strain genomes for metagenomic binning, comparative biology and taxonomic classification.</title>
        <authorList>
            <person name="Goeker M."/>
        </authorList>
    </citation>
    <scope>NUCLEOTIDE SEQUENCE [LARGE SCALE GENOMIC DNA]</scope>
    <source>
        <strain evidence="3 4">DSM 102235</strain>
    </source>
</reference>
<comment type="caution">
    <text evidence="3">The sequence shown here is derived from an EMBL/GenBank/DDBJ whole genome shotgun (WGS) entry which is preliminary data.</text>
</comment>
<comment type="similarity">
    <text evidence="1">Belongs to the UPF0065 (bug) family.</text>
</comment>
<dbReference type="InterPro" id="IPR005064">
    <property type="entry name" value="BUG"/>
</dbReference>
<keyword evidence="4" id="KW-1185">Reference proteome</keyword>
<evidence type="ECO:0000313" key="3">
    <source>
        <dbReference type="EMBL" id="MBB3985369.1"/>
    </source>
</evidence>
<dbReference type="RefSeq" id="WP_246429299.1">
    <property type="nucleotide sequence ID" value="NZ_BAABBZ010000059.1"/>
</dbReference>
<dbReference type="CDD" id="cd07012">
    <property type="entry name" value="PBP2_Bug_TTT"/>
    <property type="match status" value="1"/>
</dbReference>
<dbReference type="SUPFAM" id="SSF53850">
    <property type="entry name" value="Periplasmic binding protein-like II"/>
    <property type="match status" value="1"/>
</dbReference>
<dbReference type="Pfam" id="PF03401">
    <property type="entry name" value="TctC"/>
    <property type="match status" value="1"/>
</dbReference>
<dbReference type="InterPro" id="IPR042100">
    <property type="entry name" value="Bug_dom1"/>
</dbReference>
<dbReference type="InterPro" id="IPR006311">
    <property type="entry name" value="TAT_signal"/>
</dbReference>
<gene>
    <name evidence="3" type="ORF">GGQ68_001698</name>
</gene>
<keyword evidence="3" id="KW-0675">Receptor</keyword>
<proteinExistence type="inferred from homology"/>
<evidence type="ECO:0000256" key="2">
    <source>
        <dbReference type="SAM" id="SignalP"/>
    </source>
</evidence>
<dbReference type="PIRSF" id="PIRSF017082">
    <property type="entry name" value="YflP"/>
    <property type="match status" value="1"/>
</dbReference>
<dbReference type="PANTHER" id="PTHR42928:SF5">
    <property type="entry name" value="BLR1237 PROTEIN"/>
    <property type="match status" value="1"/>
</dbReference>
<feature type="chain" id="PRO_5031081565" evidence="2">
    <location>
        <begin position="29"/>
        <end position="325"/>
    </location>
</feature>
<dbReference type="Gene3D" id="3.40.190.150">
    <property type="entry name" value="Bordetella uptake gene, domain 1"/>
    <property type="match status" value="1"/>
</dbReference>
<keyword evidence="2" id="KW-0732">Signal</keyword>
<evidence type="ECO:0000313" key="4">
    <source>
        <dbReference type="Proteomes" id="UP000541426"/>
    </source>
</evidence>
<accession>A0A7W6GTM3</accession>